<gene>
    <name evidence="1" type="ORF">PECUL_23A039507</name>
</gene>
<dbReference type="PANTHER" id="PTHR21301:SF14">
    <property type="match status" value="1"/>
</dbReference>
<dbReference type="AlphaFoldDB" id="A0AAD1S8M9"/>
<reference evidence="1" key="1">
    <citation type="submission" date="2022-03" db="EMBL/GenBank/DDBJ databases">
        <authorList>
            <person name="Alioto T."/>
            <person name="Alioto T."/>
            <person name="Gomez Garrido J."/>
        </authorList>
    </citation>
    <scope>NUCLEOTIDE SEQUENCE</scope>
</reference>
<dbReference type="Proteomes" id="UP001295444">
    <property type="component" value="Chromosome 05"/>
</dbReference>
<evidence type="ECO:0008006" key="3">
    <source>
        <dbReference type="Google" id="ProtNLM"/>
    </source>
</evidence>
<name>A0AAD1S8M9_PELCU</name>
<dbReference type="PANTHER" id="PTHR21301">
    <property type="entry name" value="REVERSE TRANSCRIPTASE"/>
    <property type="match status" value="1"/>
</dbReference>
<sequence>MGTSMAPMYANAYMYVYEKEHILEKYQSNIIAYYRFIDDLFIIWSGTCESAHKMVQDLNLLPTPVRFTADISTEKVHYLDLEISLGATHFQ</sequence>
<proteinExistence type="predicted"/>
<evidence type="ECO:0000313" key="2">
    <source>
        <dbReference type="Proteomes" id="UP001295444"/>
    </source>
</evidence>
<organism evidence="1 2">
    <name type="scientific">Pelobates cultripes</name>
    <name type="common">Western spadefoot toad</name>
    <dbReference type="NCBI Taxonomy" id="61616"/>
    <lineage>
        <taxon>Eukaryota</taxon>
        <taxon>Metazoa</taxon>
        <taxon>Chordata</taxon>
        <taxon>Craniata</taxon>
        <taxon>Vertebrata</taxon>
        <taxon>Euteleostomi</taxon>
        <taxon>Amphibia</taxon>
        <taxon>Batrachia</taxon>
        <taxon>Anura</taxon>
        <taxon>Pelobatoidea</taxon>
        <taxon>Pelobatidae</taxon>
        <taxon>Pelobates</taxon>
    </lineage>
</organism>
<evidence type="ECO:0000313" key="1">
    <source>
        <dbReference type="EMBL" id="CAH2293660.1"/>
    </source>
</evidence>
<accession>A0AAD1S8M9</accession>
<keyword evidence="2" id="KW-1185">Reference proteome</keyword>
<protein>
    <recommendedName>
        <fullName evidence="3">Reverse transcriptase domain-containing protein</fullName>
    </recommendedName>
</protein>
<dbReference type="EMBL" id="OW240916">
    <property type="protein sequence ID" value="CAH2293660.1"/>
    <property type="molecule type" value="Genomic_DNA"/>
</dbReference>